<dbReference type="KEGG" id="ppai:E1956_44455"/>
<evidence type="ECO:0000313" key="1">
    <source>
        <dbReference type="EMBL" id="QBR04186.1"/>
    </source>
</evidence>
<gene>
    <name evidence="1" type="ORF">E1956_44455</name>
</gene>
<keyword evidence="1" id="KW-0614">Plasmid</keyword>
<accession>A0A4P7D5Y2</accession>
<reference evidence="1 2" key="1">
    <citation type="submission" date="2019-03" db="EMBL/GenBank/DDBJ databases">
        <title>Paraburkholderia sp. 7MH5, isolated from subtropical forest soil.</title>
        <authorList>
            <person name="Gao Z.-H."/>
            <person name="Qiu L.-H."/>
        </authorList>
    </citation>
    <scope>NUCLEOTIDE SEQUENCE [LARGE SCALE GENOMIC DNA]</scope>
    <source>
        <strain evidence="1 2">7MH5</strain>
        <plasmid evidence="1 2">unnamed1</plasmid>
    </source>
</reference>
<sequence length="65" mass="7527">MLDEDAQRGRWDDRMPALRLCTDSIVIVDVKAIQYQFVKQPVPWIRHATVRDNNADGSRRTDVST</sequence>
<evidence type="ECO:0000313" key="2">
    <source>
        <dbReference type="Proteomes" id="UP000295727"/>
    </source>
</evidence>
<dbReference type="AlphaFoldDB" id="A0A4P7D5Y2"/>
<geneLocation type="plasmid" evidence="1 2">
    <name>unnamed1</name>
</geneLocation>
<organism evidence="1 2">
    <name type="scientific">Paraburkholderia pallida</name>
    <dbReference type="NCBI Taxonomy" id="2547399"/>
    <lineage>
        <taxon>Bacteria</taxon>
        <taxon>Pseudomonadati</taxon>
        <taxon>Pseudomonadota</taxon>
        <taxon>Betaproteobacteria</taxon>
        <taxon>Burkholderiales</taxon>
        <taxon>Burkholderiaceae</taxon>
        <taxon>Paraburkholderia</taxon>
    </lineage>
</organism>
<name>A0A4P7D5Y2_9BURK</name>
<proteinExistence type="predicted"/>
<dbReference type="EMBL" id="CP038152">
    <property type="protein sequence ID" value="QBR04186.1"/>
    <property type="molecule type" value="Genomic_DNA"/>
</dbReference>
<keyword evidence="2" id="KW-1185">Reference proteome</keyword>
<dbReference type="Proteomes" id="UP000295727">
    <property type="component" value="Plasmid unnamed1"/>
</dbReference>
<dbReference type="RefSeq" id="WP_134760325.1">
    <property type="nucleotide sequence ID" value="NZ_CP038152.1"/>
</dbReference>
<dbReference type="GeneID" id="39650041"/>
<protein>
    <submittedName>
        <fullName evidence="1">Uncharacterized protein</fullName>
    </submittedName>
</protein>